<name>A0A1H1YBS8_9MICO</name>
<dbReference type="SUPFAM" id="SSF55186">
    <property type="entry name" value="ThrRS/AlaRS common domain"/>
    <property type="match status" value="1"/>
</dbReference>
<accession>A0A1H1YBS8</accession>
<feature type="region of interest" description="Disordered" evidence="1">
    <location>
        <begin position="1"/>
        <end position="39"/>
    </location>
</feature>
<reference evidence="3" key="1">
    <citation type="submission" date="2016-10" db="EMBL/GenBank/DDBJ databases">
        <authorList>
            <person name="Varghese N."/>
            <person name="Submissions S."/>
        </authorList>
    </citation>
    <scope>NUCLEOTIDE SEQUENCE [LARGE SCALE GENOMIC DNA]</scope>
    <source>
        <strain evidence="3">DSM 21772</strain>
    </source>
</reference>
<evidence type="ECO:0000256" key="1">
    <source>
        <dbReference type="SAM" id="MobiDB-lite"/>
    </source>
</evidence>
<keyword evidence="3" id="KW-1185">Reference proteome</keyword>
<sequence>MCGAGRASARQNGEMTLPRPEHTDDDALTDSLSGSDTIVSYPRGDTANTGVVLHVAELAPDAAGTPRWAVLLDTSSCHPVDAGWPDQGADRAVLQLAGGERPIVDCVVAATDGTALHLGSDIPVRKGTPGWAFLVAHIVDDASGIAEGDRVELVVDADYRRALSLGHSGCHLAALALNRALAGRWSKETRTDGLGQPDFDASAIDSSRIGEFGSVDTYRLNKSLRRKGFDTEGLTGELPALEAAINATLAEWVAGDAPIRIDADGPRLTDRRSWVCELPEGTVSIPCGGTHAHSLAELGETRVALSLDEADGTPVLTMTTAVGGR</sequence>
<organism evidence="2 3">
    <name type="scientific">Microterricola viridarii</name>
    <dbReference type="NCBI Taxonomy" id="412690"/>
    <lineage>
        <taxon>Bacteria</taxon>
        <taxon>Bacillati</taxon>
        <taxon>Actinomycetota</taxon>
        <taxon>Actinomycetes</taxon>
        <taxon>Micrococcales</taxon>
        <taxon>Microbacteriaceae</taxon>
        <taxon>Microterricola</taxon>
    </lineage>
</organism>
<dbReference type="AlphaFoldDB" id="A0A1H1YBS8"/>
<proteinExistence type="predicted"/>
<dbReference type="EMBL" id="LT629742">
    <property type="protein sequence ID" value="SDT18968.1"/>
    <property type="molecule type" value="Genomic_DNA"/>
</dbReference>
<dbReference type="Proteomes" id="UP000181956">
    <property type="component" value="Chromosome I"/>
</dbReference>
<keyword evidence="2" id="KW-0436">Ligase</keyword>
<dbReference type="GO" id="GO:0000166">
    <property type="term" value="F:nucleotide binding"/>
    <property type="evidence" value="ECO:0007669"/>
    <property type="project" value="InterPro"/>
</dbReference>
<evidence type="ECO:0000313" key="3">
    <source>
        <dbReference type="Proteomes" id="UP000181956"/>
    </source>
</evidence>
<dbReference type="Gene3D" id="3.30.980.10">
    <property type="entry name" value="Threonyl-trna Synthetase, Chain A, domain 2"/>
    <property type="match status" value="1"/>
</dbReference>
<dbReference type="STRING" id="412690.SAMN04489834_3037"/>
<dbReference type="GO" id="GO:0004812">
    <property type="term" value="F:aminoacyl-tRNA ligase activity"/>
    <property type="evidence" value="ECO:0007669"/>
    <property type="project" value="UniProtKB-KW"/>
</dbReference>
<gene>
    <name evidence="2" type="ORF">SAMN04489834_3037</name>
</gene>
<dbReference type="InterPro" id="IPR018163">
    <property type="entry name" value="Thr/Ala-tRNA-synth_IIc_edit"/>
</dbReference>
<protein>
    <submittedName>
        <fullName evidence="2">Alanyl-tRNA synthetase</fullName>
    </submittedName>
</protein>
<evidence type="ECO:0000313" key="2">
    <source>
        <dbReference type="EMBL" id="SDT18968.1"/>
    </source>
</evidence>
<keyword evidence="2" id="KW-0030">Aminoacyl-tRNA synthetase</keyword>